<organism evidence="7 8">
    <name type="scientific">Thalassobacillus devorans</name>
    <dbReference type="NCBI Taxonomy" id="279813"/>
    <lineage>
        <taxon>Bacteria</taxon>
        <taxon>Bacillati</taxon>
        <taxon>Bacillota</taxon>
        <taxon>Bacilli</taxon>
        <taxon>Bacillales</taxon>
        <taxon>Bacillaceae</taxon>
        <taxon>Thalassobacillus</taxon>
    </lineage>
</organism>
<evidence type="ECO:0000259" key="6">
    <source>
        <dbReference type="PROSITE" id="PS51782"/>
    </source>
</evidence>
<dbReference type="InterPro" id="IPR018392">
    <property type="entry name" value="LysM"/>
</dbReference>
<dbReference type="PANTHER" id="PTHR10587">
    <property type="entry name" value="GLYCOSYL TRANSFERASE-RELATED"/>
    <property type="match status" value="1"/>
</dbReference>
<feature type="domain" description="LysM" evidence="6">
    <location>
        <begin position="237"/>
        <end position="281"/>
    </location>
</feature>
<dbReference type="Gene3D" id="3.20.20.370">
    <property type="entry name" value="Glycoside hydrolase/deacetylase"/>
    <property type="match status" value="1"/>
</dbReference>
<evidence type="ECO:0000256" key="3">
    <source>
        <dbReference type="SAM" id="SignalP"/>
    </source>
</evidence>
<keyword evidence="3" id="KW-0732">Signal</keyword>
<comment type="caution">
    <text evidence="7">The sequence shown here is derived from an EMBL/GenBank/DDBJ whole genome shotgun (WGS) entry which is preliminary data.</text>
</comment>
<evidence type="ECO:0000256" key="1">
    <source>
        <dbReference type="ARBA" id="ARBA00022723"/>
    </source>
</evidence>
<reference evidence="8" key="1">
    <citation type="journal article" date="2019" name="Int. J. Syst. Evol. Microbiol.">
        <title>The Global Catalogue of Microorganisms (GCM) 10K type strain sequencing project: providing services to taxonomists for standard genome sequencing and annotation.</title>
        <authorList>
            <consortium name="The Broad Institute Genomics Platform"/>
            <consortium name="The Broad Institute Genome Sequencing Center for Infectious Disease"/>
            <person name="Wu L."/>
            <person name="Ma J."/>
        </authorList>
    </citation>
    <scope>NUCLEOTIDE SEQUENCE [LARGE SCALE GENOMIC DNA]</scope>
    <source>
        <strain evidence="8">CCM 7282</strain>
    </source>
</reference>
<dbReference type="Proteomes" id="UP000619534">
    <property type="component" value="Unassembled WGS sequence"/>
</dbReference>
<dbReference type="InterPro" id="IPR001387">
    <property type="entry name" value="Cro/C1-type_HTH"/>
</dbReference>
<keyword evidence="8" id="KW-1185">Reference proteome</keyword>
<dbReference type="Pfam" id="PF01522">
    <property type="entry name" value="Polysacc_deac_1"/>
    <property type="match status" value="1"/>
</dbReference>
<dbReference type="SMART" id="SM00257">
    <property type="entry name" value="LysM"/>
    <property type="match status" value="3"/>
</dbReference>
<dbReference type="SUPFAM" id="SSF88713">
    <property type="entry name" value="Glycoside hydrolase/deacetylase"/>
    <property type="match status" value="1"/>
</dbReference>
<sequence>MSKLLTSIVAAVLFLAMFLSFIAQGEAAASTFVTKANTSVKLVALTFDDGSDGTNIDRILQVLSDERIPSTFFLTGSGTTNHPAAIKRIAAGGHEVANHSYSHPDFTKLTATQIKTELDRTEAIVKSTTGKTTKPLFRAPFGSVNGTVLAAVGDAGYTHTIHWNIDTLDWKGLSKTEVYRRVVDNILPGSIVLMHTGAGATGTPEALPDIIQNLKAKGYQFATVSQILNLPGIAGKTIHVVRAGDTLYRIARSYGVTVDELAAANNLSNPNLIRIGQFIKIPAKTIGGGDVYTVKAGDTLYSIAKKYNVSVSDIVAANQLANANLIQVGQKLIIPVSTVSYTVKSGDTLYSIARNHGTTVAKIASANNITNTSLIFPGQQLVIPR</sequence>
<accession>A0ABQ1NJE3</accession>
<dbReference type="PROSITE" id="PS50943">
    <property type="entry name" value="HTH_CROC1"/>
    <property type="match status" value="1"/>
</dbReference>
<dbReference type="CDD" id="cd00118">
    <property type="entry name" value="LysM"/>
    <property type="match status" value="3"/>
</dbReference>
<dbReference type="PROSITE" id="PS51782">
    <property type="entry name" value="LYSM"/>
    <property type="match status" value="3"/>
</dbReference>
<evidence type="ECO:0000259" key="5">
    <source>
        <dbReference type="PROSITE" id="PS51677"/>
    </source>
</evidence>
<dbReference type="InterPro" id="IPR050248">
    <property type="entry name" value="Polysacc_deacetylase_ArnD"/>
</dbReference>
<dbReference type="PANTHER" id="PTHR10587:SF133">
    <property type="entry name" value="CHITIN DEACETYLASE 1-RELATED"/>
    <property type="match status" value="1"/>
</dbReference>
<evidence type="ECO:0000313" key="7">
    <source>
        <dbReference type="EMBL" id="GGC78545.1"/>
    </source>
</evidence>
<evidence type="ECO:0008006" key="9">
    <source>
        <dbReference type="Google" id="ProtNLM"/>
    </source>
</evidence>
<feature type="signal peptide" evidence="3">
    <location>
        <begin position="1"/>
        <end position="25"/>
    </location>
</feature>
<evidence type="ECO:0000313" key="8">
    <source>
        <dbReference type="Proteomes" id="UP000619534"/>
    </source>
</evidence>
<feature type="domain" description="LysM" evidence="6">
    <location>
        <begin position="339"/>
        <end position="383"/>
    </location>
</feature>
<keyword evidence="1" id="KW-0479">Metal-binding</keyword>
<proteinExistence type="predicted"/>
<protein>
    <recommendedName>
        <fullName evidence="9">Polysaccharide deacetylase family sporulation protein PdaB</fullName>
    </recommendedName>
</protein>
<dbReference type="RefSeq" id="WP_062445263.1">
    <property type="nucleotide sequence ID" value="NZ_BMCJ01000001.1"/>
</dbReference>
<dbReference type="PROSITE" id="PS51677">
    <property type="entry name" value="NODB"/>
    <property type="match status" value="1"/>
</dbReference>
<feature type="domain" description="LysM" evidence="6">
    <location>
        <begin position="290"/>
        <end position="334"/>
    </location>
</feature>
<evidence type="ECO:0000259" key="4">
    <source>
        <dbReference type="PROSITE" id="PS50943"/>
    </source>
</evidence>
<name>A0ABQ1NJE3_9BACI</name>
<dbReference type="SUPFAM" id="SSF54106">
    <property type="entry name" value="LysM domain"/>
    <property type="match status" value="3"/>
</dbReference>
<dbReference type="InterPro" id="IPR036779">
    <property type="entry name" value="LysM_dom_sf"/>
</dbReference>
<evidence type="ECO:0000256" key="2">
    <source>
        <dbReference type="ARBA" id="ARBA00022801"/>
    </source>
</evidence>
<keyword evidence="2" id="KW-0378">Hydrolase</keyword>
<gene>
    <name evidence="7" type="ORF">GCM10007216_06280</name>
</gene>
<feature type="domain" description="NodB homology" evidence="5">
    <location>
        <begin position="41"/>
        <end position="222"/>
    </location>
</feature>
<dbReference type="Gene3D" id="3.10.350.10">
    <property type="entry name" value="LysM domain"/>
    <property type="match status" value="3"/>
</dbReference>
<feature type="chain" id="PRO_5045433330" description="Polysaccharide deacetylase family sporulation protein PdaB" evidence="3">
    <location>
        <begin position="26"/>
        <end position="385"/>
    </location>
</feature>
<dbReference type="InterPro" id="IPR011330">
    <property type="entry name" value="Glyco_hydro/deAcase_b/a-brl"/>
</dbReference>
<dbReference type="CDD" id="cd10917">
    <property type="entry name" value="CE4_NodB_like_6s_7s"/>
    <property type="match status" value="1"/>
</dbReference>
<dbReference type="EMBL" id="BMCJ01000001">
    <property type="protein sequence ID" value="GGC78545.1"/>
    <property type="molecule type" value="Genomic_DNA"/>
</dbReference>
<dbReference type="Pfam" id="PF01476">
    <property type="entry name" value="LysM"/>
    <property type="match status" value="3"/>
</dbReference>
<dbReference type="InterPro" id="IPR002509">
    <property type="entry name" value="NODB_dom"/>
</dbReference>
<feature type="domain" description="HTH cro/C1-type" evidence="4">
    <location>
        <begin position="245"/>
        <end position="261"/>
    </location>
</feature>